<accession>A0A517TTZ4</accession>
<dbReference type="AlphaFoldDB" id="A0A517TTZ4"/>
<dbReference type="RefSeq" id="WP_145431435.1">
    <property type="nucleotide sequence ID" value="NZ_CP036339.1"/>
</dbReference>
<dbReference type="EMBL" id="CP036339">
    <property type="protein sequence ID" value="QDT71851.1"/>
    <property type="molecule type" value="Genomic_DNA"/>
</dbReference>
<evidence type="ECO:0000313" key="2">
    <source>
        <dbReference type="Proteomes" id="UP000317909"/>
    </source>
</evidence>
<dbReference type="SUPFAM" id="SSF51735">
    <property type="entry name" value="NAD(P)-binding Rossmann-fold domains"/>
    <property type="match status" value="1"/>
</dbReference>
<proteinExistence type="predicted"/>
<organism evidence="1 2">
    <name type="scientific">Lacipirellula limnantheis</name>
    <dbReference type="NCBI Taxonomy" id="2528024"/>
    <lineage>
        <taxon>Bacteria</taxon>
        <taxon>Pseudomonadati</taxon>
        <taxon>Planctomycetota</taxon>
        <taxon>Planctomycetia</taxon>
        <taxon>Pirellulales</taxon>
        <taxon>Lacipirellulaceae</taxon>
        <taxon>Lacipirellula</taxon>
    </lineage>
</organism>
<keyword evidence="2" id="KW-1185">Reference proteome</keyword>
<dbReference type="Gene3D" id="3.40.50.720">
    <property type="entry name" value="NAD(P)-binding Rossmann-like Domain"/>
    <property type="match status" value="1"/>
</dbReference>
<dbReference type="InterPro" id="IPR036291">
    <property type="entry name" value="NAD(P)-bd_dom_sf"/>
</dbReference>
<sequence length="195" mass="20436">MPSAKEPYRLEGRTALIAGPTNELSRKIAATFTAAGARVAQALIGLPVSAEMKAAVEAAEILVLQTVWDDGSNLAAADDSASYQSLSHQLVELPRTLIASAAPAMRRRHWGRVVFVAIGEVAAPAVIAARSAQSALMQAEARCLAGDGITLNMVTSPCWHDAPNGERMAAIAAAVLYFASDESAFLTGQTLHLRA</sequence>
<name>A0A517TTZ4_9BACT</name>
<reference evidence="1 2" key="1">
    <citation type="submission" date="2019-02" db="EMBL/GenBank/DDBJ databases">
        <title>Deep-cultivation of Planctomycetes and their phenomic and genomic characterization uncovers novel biology.</title>
        <authorList>
            <person name="Wiegand S."/>
            <person name="Jogler M."/>
            <person name="Boedeker C."/>
            <person name="Pinto D."/>
            <person name="Vollmers J."/>
            <person name="Rivas-Marin E."/>
            <person name="Kohn T."/>
            <person name="Peeters S.H."/>
            <person name="Heuer A."/>
            <person name="Rast P."/>
            <person name="Oberbeckmann S."/>
            <person name="Bunk B."/>
            <person name="Jeske O."/>
            <person name="Meyerdierks A."/>
            <person name="Storesund J.E."/>
            <person name="Kallscheuer N."/>
            <person name="Luecker S."/>
            <person name="Lage O.M."/>
            <person name="Pohl T."/>
            <person name="Merkel B.J."/>
            <person name="Hornburger P."/>
            <person name="Mueller R.-W."/>
            <person name="Bruemmer F."/>
            <person name="Labrenz M."/>
            <person name="Spormann A.M."/>
            <person name="Op den Camp H."/>
            <person name="Overmann J."/>
            <person name="Amann R."/>
            <person name="Jetten M.S.M."/>
            <person name="Mascher T."/>
            <person name="Medema M.H."/>
            <person name="Devos D.P."/>
            <person name="Kaster A.-K."/>
            <person name="Ovreas L."/>
            <person name="Rohde M."/>
            <person name="Galperin M.Y."/>
            <person name="Jogler C."/>
        </authorList>
    </citation>
    <scope>NUCLEOTIDE SEQUENCE [LARGE SCALE GENOMIC DNA]</scope>
    <source>
        <strain evidence="1 2">I41</strain>
    </source>
</reference>
<dbReference type="OrthoDB" id="9919040at2"/>
<gene>
    <name evidence="1" type="ORF">I41_10120</name>
</gene>
<protein>
    <submittedName>
        <fullName evidence="1">Gluconate 5-dehydrogenase</fullName>
    </submittedName>
</protein>
<dbReference type="Proteomes" id="UP000317909">
    <property type="component" value="Chromosome"/>
</dbReference>
<dbReference type="KEGG" id="llh:I41_10120"/>
<evidence type="ECO:0000313" key="1">
    <source>
        <dbReference type="EMBL" id="QDT71851.1"/>
    </source>
</evidence>